<evidence type="ECO:0000256" key="1">
    <source>
        <dbReference type="SAM" id="MobiDB-lite"/>
    </source>
</evidence>
<dbReference type="Proteomes" id="UP000053097">
    <property type="component" value="Unassembled WGS sequence"/>
</dbReference>
<accession>A0A026WNS4</accession>
<evidence type="ECO:0000313" key="2">
    <source>
        <dbReference type="EMBL" id="EZA57331.1"/>
    </source>
</evidence>
<organism evidence="2 3">
    <name type="scientific">Ooceraea biroi</name>
    <name type="common">Clonal raider ant</name>
    <name type="synonym">Cerapachys biroi</name>
    <dbReference type="NCBI Taxonomy" id="2015173"/>
    <lineage>
        <taxon>Eukaryota</taxon>
        <taxon>Metazoa</taxon>
        <taxon>Ecdysozoa</taxon>
        <taxon>Arthropoda</taxon>
        <taxon>Hexapoda</taxon>
        <taxon>Insecta</taxon>
        <taxon>Pterygota</taxon>
        <taxon>Neoptera</taxon>
        <taxon>Endopterygota</taxon>
        <taxon>Hymenoptera</taxon>
        <taxon>Apocrita</taxon>
        <taxon>Aculeata</taxon>
        <taxon>Formicoidea</taxon>
        <taxon>Formicidae</taxon>
        <taxon>Dorylinae</taxon>
        <taxon>Ooceraea</taxon>
    </lineage>
</organism>
<dbReference type="AlphaFoldDB" id="A0A026WNS4"/>
<feature type="region of interest" description="Disordered" evidence="1">
    <location>
        <begin position="1"/>
        <end position="25"/>
    </location>
</feature>
<keyword evidence="3" id="KW-1185">Reference proteome</keyword>
<evidence type="ECO:0000313" key="3">
    <source>
        <dbReference type="Proteomes" id="UP000053097"/>
    </source>
</evidence>
<reference evidence="2 3" key="1">
    <citation type="journal article" date="2014" name="Curr. Biol.">
        <title>The genome of the clonal raider ant Cerapachys biroi.</title>
        <authorList>
            <person name="Oxley P.R."/>
            <person name="Ji L."/>
            <person name="Fetter-Pruneda I."/>
            <person name="McKenzie S.K."/>
            <person name="Li C."/>
            <person name="Hu H."/>
            <person name="Zhang G."/>
            <person name="Kronauer D.J."/>
        </authorList>
    </citation>
    <scope>NUCLEOTIDE SEQUENCE [LARGE SCALE GENOMIC DNA]</scope>
</reference>
<protein>
    <submittedName>
        <fullName evidence="2">Uncharacterized protein</fullName>
    </submittedName>
</protein>
<proteinExistence type="predicted"/>
<sequence length="142" mass="15862">MIEITEQKGVRGQGALSRDSPSSDRTALRRNLEGQLRVLQMHSWSHATPGIKSRRTNTNEKSSTHLRIVRVGRSVSAACNASWQLPKLHHLSLADALEAKGTDGMFIPLAECIRDIVSAPHENFGHDILRKYHKSFNNVNTK</sequence>
<dbReference type="EMBL" id="KK107151">
    <property type="protein sequence ID" value="EZA57331.1"/>
    <property type="molecule type" value="Genomic_DNA"/>
</dbReference>
<name>A0A026WNS4_OOCBI</name>
<gene>
    <name evidence="2" type="ORF">X777_02582</name>
</gene>